<proteinExistence type="predicted"/>
<protein>
    <submittedName>
        <fullName evidence="2">L-lactate dehydrogenase complex protein LldG</fullName>
    </submittedName>
</protein>
<dbReference type="RefSeq" id="WP_182512773.1">
    <property type="nucleotide sequence ID" value="NZ_JACJIQ010000006.1"/>
</dbReference>
<reference evidence="2 3" key="1">
    <citation type="submission" date="2020-08" db="EMBL/GenBank/DDBJ databases">
        <title>Genomic Encyclopedia of Type Strains, Phase IV (KMG-IV): sequencing the most valuable type-strain genomes for metagenomic binning, comparative biology and taxonomic classification.</title>
        <authorList>
            <person name="Goeker M."/>
        </authorList>
    </citation>
    <scope>NUCLEOTIDE SEQUENCE [LARGE SCALE GENOMIC DNA]</scope>
    <source>
        <strain evidence="2 3">DSM 29854</strain>
    </source>
</reference>
<dbReference type="EMBL" id="JACJIQ010000006">
    <property type="protein sequence ID" value="MBA9077157.1"/>
    <property type="molecule type" value="Genomic_DNA"/>
</dbReference>
<name>A0A839GQI3_9BACT</name>
<dbReference type="PANTHER" id="PTHR43682">
    <property type="entry name" value="LACTATE UTILIZATION PROTEIN C"/>
    <property type="match status" value="1"/>
</dbReference>
<keyword evidence="3" id="KW-1185">Reference proteome</keyword>
<sequence>MTSREKILRAVAQNQPALLPLPEVPPFQQDTSELSGRFTEVAVAIGARVFRVMDYGEVAQVLRQNFLPSHRIISAIPELAGFAEATPLQDAHRHQLATVDLAVAAAHFGVAENGAVWLTEEQMGVRVLPFITQHLAVVLPVKQILPLMPDAYARIGQAAYGYGVFIAGPSKTADIEQSLVLGAHGPRTMTVFLID</sequence>
<dbReference type="InterPro" id="IPR003741">
    <property type="entry name" value="LUD_dom"/>
</dbReference>
<gene>
    <name evidence="2" type="ORF">FHS90_001868</name>
</gene>
<accession>A0A839GQI3</accession>
<evidence type="ECO:0000313" key="2">
    <source>
        <dbReference type="EMBL" id="MBA9077157.1"/>
    </source>
</evidence>
<dbReference type="Gene3D" id="3.40.50.10420">
    <property type="entry name" value="NagB/RpiA/CoA transferase-like"/>
    <property type="match status" value="1"/>
</dbReference>
<evidence type="ECO:0000259" key="1">
    <source>
        <dbReference type="Pfam" id="PF02589"/>
    </source>
</evidence>
<organism evidence="2 3">
    <name type="scientific">Rufibacter quisquiliarum</name>
    <dbReference type="NCBI Taxonomy" id="1549639"/>
    <lineage>
        <taxon>Bacteria</taxon>
        <taxon>Pseudomonadati</taxon>
        <taxon>Bacteroidota</taxon>
        <taxon>Cytophagia</taxon>
        <taxon>Cytophagales</taxon>
        <taxon>Hymenobacteraceae</taxon>
        <taxon>Rufibacter</taxon>
    </lineage>
</organism>
<comment type="caution">
    <text evidence="2">The sequence shown here is derived from an EMBL/GenBank/DDBJ whole genome shotgun (WGS) entry which is preliminary data.</text>
</comment>
<dbReference type="SUPFAM" id="SSF100950">
    <property type="entry name" value="NagB/RpiA/CoA transferase-like"/>
    <property type="match status" value="1"/>
</dbReference>
<feature type="domain" description="LUD" evidence="1">
    <location>
        <begin position="89"/>
        <end position="194"/>
    </location>
</feature>
<dbReference type="InterPro" id="IPR024185">
    <property type="entry name" value="FTHF_cligase-like_sf"/>
</dbReference>
<dbReference type="Pfam" id="PF02589">
    <property type="entry name" value="LUD_dom"/>
    <property type="match status" value="1"/>
</dbReference>
<dbReference type="Proteomes" id="UP000563094">
    <property type="component" value="Unassembled WGS sequence"/>
</dbReference>
<dbReference type="AlphaFoldDB" id="A0A839GQI3"/>
<evidence type="ECO:0000313" key="3">
    <source>
        <dbReference type="Proteomes" id="UP000563094"/>
    </source>
</evidence>
<dbReference type="InterPro" id="IPR037171">
    <property type="entry name" value="NagB/RpiA_transferase-like"/>
</dbReference>
<dbReference type="PANTHER" id="PTHR43682:SF1">
    <property type="entry name" value="LACTATE UTILIZATION PROTEIN C"/>
    <property type="match status" value="1"/>
</dbReference>